<evidence type="ECO:0000313" key="1">
    <source>
        <dbReference type="EMBL" id="MFC4248148.1"/>
    </source>
</evidence>
<proteinExistence type="predicted"/>
<gene>
    <name evidence="1" type="ORF">ACFOZ7_14595</name>
</gene>
<name>A0ABD5P2C5_9EURY</name>
<dbReference type="InterPro" id="IPR021109">
    <property type="entry name" value="Peptidase_aspartic_dom_sf"/>
</dbReference>
<reference evidence="1 2" key="1">
    <citation type="journal article" date="2014" name="Int. J. Syst. Evol. Microbiol.">
        <title>Complete genome sequence of Corynebacterium casei LMG S-19264T (=DSM 44701T), isolated from a smear-ripened cheese.</title>
        <authorList>
            <consortium name="US DOE Joint Genome Institute (JGI-PGF)"/>
            <person name="Walter F."/>
            <person name="Albersmeier A."/>
            <person name="Kalinowski J."/>
            <person name="Ruckert C."/>
        </authorList>
    </citation>
    <scope>NUCLEOTIDE SEQUENCE [LARGE SCALE GENOMIC DNA]</scope>
    <source>
        <strain evidence="1 2">IBRC-M 10912</strain>
    </source>
</reference>
<accession>A0ABD5P2C5</accession>
<sequence>MPEISQKEQVTFKGMNGKTTVTAKADVGADRTTIDHKVAARIGAGPVVSSVKVNGSDRRPVAKVWVELKDVEKLVEVSLSDREEKSTEALLGKPFLKHFQIQVET</sequence>
<evidence type="ECO:0008006" key="3">
    <source>
        <dbReference type="Google" id="ProtNLM"/>
    </source>
</evidence>
<dbReference type="GeneID" id="71856367"/>
<organism evidence="1 2">
    <name type="scientific">Natribaculum luteum</name>
    <dbReference type="NCBI Taxonomy" id="1586232"/>
    <lineage>
        <taxon>Archaea</taxon>
        <taxon>Methanobacteriati</taxon>
        <taxon>Methanobacteriota</taxon>
        <taxon>Stenosarchaea group</taxon>
        <taxon>Halobacteria</taxon>
        <taxon>Halobacteriales</taxon>
        <taxon>Natrialbaceae</taxon>
        <taxon>Natribaculum</taxon>
    </lineage>
</organism>
<evidence type="ECO:0000313" key="2">
    <source>
        <dbReference type="Proteomes" id="UP001595821"/>
    </source>
</evidence>
<dbReference type="Gene3D" id="2.40.70.10">
    <property type="entry name" value="Acid Proteases"/>
    <property type="match status" value="1"/>
</dbReference>
<dbReference type="Proteomes" id="UP001595821">
    <property type="component" value="Unassembled WGS sequence"/>
</dbReference>
<dbReference type="SUPFAM" id="SSF50630">
    <property type="entry name" value="Acid proteases"/>
    <property type="match status" value="1"/>
</dbReference>
<dbReference type="EMBL" id="JBHSDJ010000116">
    <property type="protein sequence ID" value="MFC4248148.1"/>
    <property type="molecule type" value="Genomic_DNA"/>
</dbReference>
<dbReference type="AlphaFoldDB" id="A0ABD5P2C5"/>
<comment type="caution">
    <text evidence="1">The sequence shown here is derived from an EMBL/GenBank/DDBJ whole genome shotgun (WGS) entry which is preliminary data.</text>
</comment>
<protein>
    <recommendedName>
        <fullName evidence="3">ATP-dependent zinc protease domain-containing protein</fullName>
    </recommendedName>
</protein>
<dbReference type="RefSeq" id="WP_246975471.1">
    <property type="nucleotide sequence ID" value="NZ_CP095398.1"/>
</dbReference>